<dbReference type="RefSeq" id="WP_070118560.1">
    <property type="nucleotide sequence ID" value="NZ_MASR01000002.1"/>
</dbReference>
<comment type="caution">
    <text evidence="1">The sequence shown here is derived from an EMBL/GenBank/DDBJ whole genome shotgun (WGS) entry which is preliminary data.</text>
</comment>
<name>A0A1E8CG82_9GAMM</name>
<sequence>MAANPNSALETWPALFGKPLRDPGVGVIDPVIRTPMDDGFKSRRRFITPVITGSYSLLMTNAKYLLFQSWHQHKIASGSDWFNFQVRAGAEVEWEEVKMTGIYQAQPQQNRYVTVTFSIVQRTNSIPAEATLDAALS</sequence>
<dbReference type="OrthoDB" id="363206at2"/>
<keyword evidence="2" id="KW-1185">Reference proteome</keyword>
<dbReference type="STRING" id="1524254.PHACT_12525"/>
<dbReference type="AlphaFoldDB" id="A0A1E8CG82"/>
<evidence type="ECO:0000313" key="1">
    <source>
        <dbReference type="EMBL" id="OFE11376.1"/>
    </source>
</evidence>
<dbReference type="Proteomes" id="UP000175669">
    <property type="component" value="Unassembled WGS sequence"/>
</dbReference>
<dbReference type="EMBL" id="MASR01000002">
    <property type="protein sequence ID" value="OFE11376.1"/>
    <property type="molecule type" value="Genomic_DNA"/>
</dbReference>
<organism evidence="1 2">
    <name type="scientific">Pseudohongiella acticola</name>
    <dbReference type="NCBI Taxonomy" id="1524254"/>
    <lineage>
        <taxon>Bacteria</taxon>
        <taxon>Pseudomonadati</taxon>
        <taxon>Pseudomonadota</taxon>
        <taxon>Gammaproteobacteria</taxon>
        <taxon>Pseudomonadales</taxon>
        <taxon>Pseudohongiellaceae</taxon>
        <taxon>Pseudohongiella</taxon>
    </lineage>
</organism>
<accession>A0A1E8CG82</accession>
<proteinExistence type="predicted"/>
<reference evidence="2" key="1">
    <citation type="submission" date="2016-07" db="EMBL/GenBank/DDBJ databases">
        <authorList>
            <person name="Florea S."/>
            <person name="Webb J.S."/>
            <person name="Jaromczyk J."/>
            <person name="Schardl C.L."/>
        </authorList>
    </citation>
    <scope>NUCLEOTIDE SEQUENCE [LARGE SCALE GENOMIC DNA]</scope>
    <source>
        <strain evidence="2">KCTC 42131</strain>
    </source>
</reference>
<gene>
    <name evidence="1" type="ORF">PHACT_12525</name>
</gene>
<protein>
    <submittedName>
        <fullName evidence="1">Uncharacterized protein</fullName>
    </submittedName>
</protein>
<evidence type="ECO:0000313" key="2">
    <source>
        <dbReference type="Proteomes" id="UP000175669"/>
    </source>
</evidence>